<evidence type="ECO:0000256" key="4">
    <source>
        <dbReference type="ARBA" id="ARBA00022989"/>
    </source>
</evidence>
<evidence type="ECO:0000256" key="3">
    <source>
        <dbReference type="ARBA" id="ARBA00022692"/>
    </source>
</evidence>
<evidence type="ECO:0000313" key="10">
    <source>
        <dbReference type="EMBL" id="KAE8376098.1"/>
    </source>
</evidence>
<proteinExistence type="inferred from homology"/>
<evidence type="ECO:0000256" key="5">
    <source>
        <dbReference type="ARBA" id="ARBA00023136"/>
    </source>
</evidence>
<dbReference type="PROSITE" id="PS50850">
    <property type="entry name" value="MFS"/>
    <property type="match status" value="1"/>
</dbReference>
<dbReference type="Proteomes" id="UP000326198">
    <property type="component" value="Unassembled WGS sequence"/>
</dbReference>
<evidence type="ECO:0000256" key="6">
    <source>
        <dbReference type="ARBA" id="ARBA00037968"/>
    </source>
</evidence>
<feature type="domain" description="Major facilitator superfamily (MFS) profile" evidence="9">
    <location>
        <begin position="46"/>
        <end position="466"/>
    </location>
</feature>
<dbReference type="PANTHER" id="PTHR43791">
    <property type="entry name" value="PERMEASE-RELATED"/>
    <property type="match status" value="1"/>
</dbReference>
<dbReference type="GO" id="GO:0016020">
    <property type="term" value="C:membrane"/>
    <property type="evidence" value="ECO:0007669"/>
    <property type="project" value="UniProtKB-SubCell"/>
</dbReference>
<keyword evidence="3 8" id="KW-0812">Transmembrane</keyword>
<evidence type="ECO:0000313" key="11">
    <source>
        <dbReference type="Proteomes" id="UP000326198"/>
    </source>
</evidence>
<feature type="transmembrane region" description="Helical" evidence="8">
    <location>
        <begin position="370"/>
        <end position="393"/>
    </location>
</feature>
<dbReference type="FunFam" id="1.20.1250.20:FF:000068">
    <property type="entry name" value="MFS general substrate transporter"/>
    <property type="match status" value="1"/>
</dbReference>
<accession>A0A5N7B4L2</accession>
<comment type="subcellular location">
    <subcellularLocation>
        <location evidence="1">Membrane</location>
        <topology evidence="1">Multi-pass membrane protein</topology>
    </subcellularLocation>
</comment>
<dbReference type="SUPFAM" id="SSF103473">
    <property type="entry name" value="MFS general substrate transporter"/>
    <property type="match status" value="1"/>
</dbReference>
<evidence type="ECO:0000259" key="9">
    <source>
        <dbReference type="PROSITE" id="PS50850"/>
    </source>
</evidence>
<dbReference type="InterPro" id="IPR036259">
    <property type="entry name" value="MFS_trans_sf"/>
</dbReference>
<dbReference type="PANTHER" id="PTHR43791:SF52">
    <property type="entry name" value="TRANSPORTER, PUTATIVE (AFU_ORTHOLOGUE AFUA_1G11820)-RELATED"/>
    <property type="match status" value="1"/>
</dbReference>
<evidence type="ECO:0000256" key="8">
    <source>
        <dbReference type="SAM" id="Phobius"/>
    </source>
</evidence>
<feature type="transmembrane region" description="Helical" evidence="8">
    <location>
        <begin position="108"/>
        <end position="131"/>
    </location>
</feature>
<evidence type="ECO:0000256" key="2">
    <source>
        <dbReference type="ARBA" id="ARBA00022448"/>
    </source>
</evidence>
<feature type="transmembrane region" description="Helical" evidence="8">
    <location>
        <begin position="174"/>
        <end position="194"/>
    </location>
</feature>
<evidence type="ECO:0000256" key="1">
    <source>
        <dbReference type="ARBA" id="ARBA00004141"/>
    </source>
</evidence>
<dbReference type="FunFam" id="1.20.1250.20:FF:000018">
    <property type="entry name" value="MFS transporter permease"/>
    <property type="match status" value="1"/>
</dbReference>
<dbReference type="EMBL" id="ML736247">
    <property type="protein sequence ID" value="KAE8376098.1"/>
    <property type="molecule type" value="Genomic_DNA"/>
</dbReference>
<keyword evidence="5 8" id="KW-0472">Membrane</keyword>
<sequence length="496" mass="55364">MEILPSSMEKQPEQAFSKVELDSENKQHHVDEKKERALLWKIDLHLMVPLWVVFVFGFLDRINLGNVSVLGILQELKMSGTDMAIAMQLFFVPYIISDIPSNIILKRFAPSTWISVLCFFWGITCMCQGLVKNTSGLIACRFFMGLCEGGFVPGCAYLMSMYYRRHDFQKRFSLLWVAGLVAGAFGGLLAYALYHMHGLGGYSGWRWIFIIEGLLSIVSALPAKYLIADWPEQAKFLNSEEKALLKERNSRDAGDGARMDRLDGAAWKRIMSDWKIYVGSLIYLGITVSGYATALFIPSIVNSLGYTGIQSQVHSIPVWVVAAVVTLVVSFVTDRVRHRYGFIMFGVVFSSIGYIILLCQGPLNGGLNVHVRYMAVFFVTTGCYIVQPVAIVWMANNLSGHYKRAIGLAIQVGFGNIGGIIASNIFNRDAAPMYTVGYGVSLAMMVFCGIMSTVFAAGLMIENKKRDQGKRDDRLQLPEDVLNNLGDDDPRFRFSL</sequence>
<name>A0A5N7B4L2_9EURO</name>
<feature type="transmembrane region" description="Helical" evidence="8">
    <location>
        <begin position="438"/>
        <end position="461"/>
    </location>
</feature>
<feature type="transmembrane region" description="Helical" evidence="8">
    <location>
        <begin position="405"/>
        <end position="426"/>
    </location>
</feature>
<keyword evidence="11" id="KW-1185">Reference proteome</keyword>
<feature type="transmembrane region" description="Helical" evidence="8">
    <location>
        <begin position="143"/>
        <end position="162"/>
    </location>
</feature>
<feature type="transmembrane region" description="Helical" evidence="8">
    <location>
        <begin position="206"/>
        <end position="227"/>
    </location>
</feature>
<feature type="transmembrane region" description="Helical" evidence="8">
    <location>
        <begin position="313"/>
        <end position="333"/>
    </location>
</feature>
<dbReference type="InterPro" id="IPR011701">
    <property type="entry name" value="MFS"/>
</dbReference>
<gene>
    <name evidence="10" type="ORF">BDV26DRAFT_266393</name>
</gene>
<dbReference type="AlphaFoldDB" id="A0A5N7B4L2"/>
<comment type="similarity">
    <text evidence="6">Belongs to the major facilitator superfamily. Allantoate permease family.</text>
</comment>
<organism evidence="10 11">
    <name type="scientific">Aspergillus bertholletiae</name>
    <dbReference type="NCBI Taxonomy" id="1226010"/>
    <lineage>
        <taxon>Eukaryota</taxon>
        <taxon>Fungi</taxon>
        <taxon>Dikarya</taxon>
        <taxon>Ascomycota</taxon>
        <taxon>Pezizomycotina</taxon>
        <taxon>Eurotiomycetes</taxon>
        <taxon>Eurotiomycetidae</taxon>
        <taxon>Eurotiales</taxon>
        <taxon>Aspergillaceae</taxon>
        <taxon>Aspergillus</taxon>
        <taxon>Aspergillus subgen. Circumdati</taxon>
    </lineage>
</organism>
<feature type="transmembrane region" description="Helical" evidence="8">
    <location>
        <begin position="276"/>
        <end position="301"/>
    </location>
</feature>
<feature type="region of interest" description="Disordered" evidence="7">
    <location>
        <begin position="1"/>
        <end position="27"/>
    </location>
</feature>
<evidence type="ECO:0000256" key="7">
    <source>
        <dbReference type="SAM" id="MobiDB-lite"/>
    </source>
</evidence>
<keyword evidence="4 8" id="KW-1133">Transmembrane helix</keyword>
<dbReference type="Pfam" id="PF07690">
    <property type="entry name" value="MFS_1"/>
    <property type="match status" value="1"/>
</dbReference>
<keyword evidence="2" id="KW-0813">Transport</keyword>
<reference evidence="10 11" key="1">
    <citation type="submission" date="2019-04" db="EMBL/GenBank/DDBJ databases">
        <title>Friends and foes A comparative genomics studyof 23 Aspergillus species from section Flavi.</title>
        <authorList>
            <consortium name="DOE Joint Genome Institute"/>
            <person name="Kjaerbolling I."/>
            <person name="Vesth T."/>
            <person name="Frisvad J.C."/>
            <person name="Nybo J.L."/>
            <person name="Theobald S."/>
            <person name="Kildgaard S."/>
            <person name="Isbrandt T."/>
            <person name="Kuo A."/>
            <person name="Sato A."/>
            <person name="Lyhne E.K."/>
            <person name="Kogle M.E."/>
            <person name="Wiebenga A."/>
            <person name="Kun R.S."/>
            <person name="Lubbers R.J."/>
            <person name="Makela M.R."/>
            <person name="Barry K."/>
            <person name="Chovatia M."/>
            <person name="Clum A."/>
            <person name="Daum C."/>
            <person name="Haridas S."/>
            <person name="He G."/>
            <person name="LaButti K."/>
            <person name="Lipzen A."/>
            <person name="Mondo S."/>
            <person name="Riley R."/>
            <person name="Salamov A."/>
            <person name="Simmons B.A."/>
            <person name="Magnuson J.K."/>
            <person name="Henrissat B."/>
            <person name="Mortensen U.H."/>
            <person name="Larsen T.O."/>
            <person name="Devries R.P."/>
            <person name="Grigoriev I.V."/>
            <person name="Machida M."/>
            <person name="Baker S.E."/>
            <person name="Andersen M.R."/>
        </authorList>
    </citation>
    <scope>NUCLEOTIDE SEQUENCE [LARGE SCALE GENOMIC DNA]</scope>
    <source>
        <strain evidence="10 11">IBT 29228</strain>
    </source>
</reference>
<feature type="transmembrane region" description="Helical" evidence="8">
    <location>
        <begin position="340"/>
        <end position="358"/>
    </location>
</feature>
<feature type="transmembrane region" description="Helical" evidence="8">
    <location>
        <begin position="38"/>
        <end position="59"/>
    </location>
</feature>
<dbReference type="GO" id="GO:0022857">
    <property type="term" value="F:transmembrane transporter activity"/>
    <property type="evidence" value="ECO:0007669"/>
    <property type="project" value="InterPro"/>
</dbReference>
<dbReference type="OrthoDB" id="19923at2759"/>
<feature type="transmembrane region" description="Helical" evidence="8">
    <location>
        <begin position="79"/>
        <end position="96"/>
    </location>
</feature>
<dbReference type="Gene3D" id="1.20.1250.20">
    <property type="entry name" value="MFS general substrate transporter like domains"/>
    <property type="match status" value="2"/>
</dbReference>
<dbReference type="InterPro" id="IPR020846">
    <property type="entry name" value="MFS_dom"/>
</dbReference>
<protein>
    <submittedName>
        <fullName evidence="10">Major facilitator superfamily domain-containing protein</fullName>
    </submittedName>
</protein>